<gene>
    <name evidence="2" type="ORF">LTSESEN_0491</name>
</gene>
<name>G5QV43_SALSE</name>
<dbReference type="PATRIC" id="fig|913082.3.peg.396"/>
<dbReference type="Proteomes" id="UP000005065">
    <property type="component" value="Unassembled WGS sequence"/>
</dbReference>
<evidence type="ECO:0000256" key="1">
    <source>
        <dbReference type="SAM" id="MobiDB-lite"/>
    </source>
</evidence>
<evidence type="ECO:0000313" key="3">
    <source>
        <dbReference type="Proteomes" id="UP000005065"/>
    </source>
</evidence>
<dbReference type="EMBL" id="AFCU01000160">
    <property type="protein sequence ID" value="EHC94291.1"/>
    <property type="molecule type" value="Genomic_DNA"/>
</dbReference>
<protein>
    <submittedName>
        <fullName evidence="2">Uncharacterized protein ImpJ/VasE</fullName>
    </submittedName>
</protein>
<comment type="caution">
    <text evidence="2">The sequence shown here is derived from an EMBL/GenBank/DDBJ whole genome shotgun (WGS) entry which is preliminary data.</text>
</comment>
<organism evidence="2 3">
    <name type="scientific">Salmonella enterica subsp. enterica serovar Senftenberg str. A4-543</name>
    <dbReference type="NCBI Taxonomy" id="913082"/>
    <lineage>
        <taxon>Bacteria</taxon>
        <taxon>Pseudomonadati</taxon>
        <taxon>Pseudomonadota</taxon>
        <taxon>Gammaproteobacteria</taxon>
        <taxon>Enterobacterales</taxon>
        <taxon>Enterobacteriaceae</taxon>
        <taxon>Salmonella</taxon>
    </lineage>
</organism>
<dbReference type="NCBIfam" id="TIGR03353">
    <property type="entry name" value="VI_chp_4"/>
    <property type="match status" value="1"/>
</dbReference>
<dbReference type="AlphaFoldDB" id="G5QV43"/>
<reference evidence="2 3" key="1">
    <citation type="journal article" date="2011" name="BMC Genomics">
        <title>Genome sequencing reveals diversification of virulence factor content and possible host adaptation in distinct subpopulations of Salmonella enterica.</title>
        <authorList>
            <person name="den Bakker H.C."/>
            <person name="Moreno Switt A.I."/>
            <person name="Govoni G."/>
            <person name="Cummings C.A."/>
            <person name="Ranieri M.L."/>
            <person name="Degoricija L."/>
            <person name="Hoelzer K."/>
            <person name="Rodriguez-Rivera L.D."/>
            <person name="Brown S."/>
            <person name="Bolchacova E."/>
            <person name="Furtado M.R."/>
            <person name="Wiedmann M."/>
        </authorList>
    </citation>
    <scope>NUCLEOTIDE SEQUENCE [LARGE SCALE GENOMIC DNA]</scope>
    <source>
        <strain evidence="2 3">A4-543</strain>
    </source>
</reference>
<accession>G5QV43</accession>
<dbReference type="BioCyc" id="SENT913082:G120J-2772-MONOMER"/>
<dbReference type="InterPro" id="IPR010263">
    <property type="entry name" value="T6SS_TssK"/>
</dbReference>
<evidence type="ECO:0000313" key="2">
    <source>
        <dbReference type="EMBL" id="EHC94291.1"/>
    </source>
</evidence>
<dbReference type="PANTHER" id="PTHR35566">
    <property type="entry name" value="BLR3599 PROTEIN"/>
    <property type="match status" value="1"/>
</dbReference>
<dbReference type="Pfam" id="PF05936">
    <property type="entry name" value="T6SS_VasE"/>
    <property type="match status" value="1"/>
</dbReference>
<proteinExistence type="predicted"/>
<feature type="compositionally biased region" description="Low complexity" evidence="1">
    <location>
        <begin position="90"/>
        <end position="107"/>
    </location>
</feature>
<dbReference type="PANTHER" id="PTHR35566:SF6">
    <property type="entry name" value="CYTOPLASMIC PROTEIN"/>
    <property type="match status" value="1"/>
</dbReference>
<sequence>MSWNDRVVWSEGQFLLPQMFQQQERYLEHVMHYRSLPLTPFFWGFSHYNIDGEALNIGKLILKEASGIFPDGTPFNAPDHTPLPPPLTGPHPAAAAAAATDHPAGAPEPADLSGGTGTRAEQRRNYV</sequence>
<feature type="region of interest" description="Disordered" evidence="1">
    <location>
        <begin position="71"/>
        <end position="127"/>
    </location>
</feature>